<gene>
    <name evidence="2" type="ORF">N0V87_002130</name>
</gene>
<dbReference type="PANTHER" id="PTHR28250">
    <property type="entry name" value="CYTOCHROME B PRE-MRNA-PROCESSING PROTEIN 6"/>
    <property type="match status" value="1"/>
</dbReference>
<name>A0A9W8X4X1_9PLEO</name>
<feature type="region of interest" description="Disordered" evidence="1">
    <location>
        <begin position="39"/>
        <end position="81"/>
    </location>
</feature>
<dbReference type="Pfam" id="PF20180">
    <property type="entry name" value="UQCC2_CBP6"/>
    <property type="match status" value="1"/>
</dbReference>
<dbReference type="InterPro" id="IPR037653">
    <property type="entry name" value="Cbp6"/>
</dbReference>
<feature type="compositionally biased region" description="Polar residues" evidence="1">
    <location>
        <begin position="68"/>
        <end position="81"/>
    </location>
</feature>
<evidence type="ECO:0000313" key="2">
    <source>
        <dbReference type="EMBL" id="KAJ4341088.1"/>
    </source>
</evidence>
<dbReference type="PANTHER" id="PTHR28250:SF1">
    <property type="entry name" value="CYTOCHROME B PRE-MRNA-PROCESSING PROTEIN 6"/>
    <property type="match status" value="1"/>
</dbReference>
<keyword evidence="3" id="KW-1185">Reference proteome</keyword>
<evidence type="ECO:0000313" key="3">
    <source>
        <dbReference type="Proteomes" id="UP001140562"/>
    </source>
</evidence>
<protein>
    <submittedName>
        <fullName evidence="2">Uncharacterized protein</fullName>
    </submittedName>
</protein>
<dbReference type="OrthoDB" id="2107880at2759"/>
<dbReference type="GO" id="GO:0034551">
    <property type="term" value="P:mitochondrial respiratory chain complex III assembly"/>
    <property type="evidence" value="ECO:0007669"/>
    <property type="project" value="TreeGrafter"/>
</dbReference>
<organism evidence="2 3">
    <name type="scientific">Didymella glomerata</name>
    <dbReference type="NCBI Taxonomy" id="749621"/>
    <lineage>
        <taxon>Eukaryota</taxon>
        <taxon>Fungi</taxon>
        <taxon>Dikarya</taxon>
        <taxon>Ascomycota</taxon>
        <taxon>Pezizomycotina</taxon>
        <taxon>Dothideomycetes</taxon>
        <taxon>Pleosporomycetidae</taxon>
        <taxon>Pleosporales</taxon>
        <taxon>Pleosporineae</taxon>
        <taxon>Didymellaceae</taxon>
        <taxon>Didymella</taxon>
    </lineage>
</organism>
<comment type="caution">
    <text evidence="2">The sequence shown here is derived from an EMBL/GenBank/DDBJ whole genome shotgun (WGS) entry which is preliminary data.</text>
</comment>
<dbReference type="AlphaFoldDB" id="A0A9W8X4X1"/>
<evidence type="ECO:0000256" key="1">
    <source>
        <dbReference type="SAM" id="MobiDB-lite"/>
    </source>
</evidence>
<sequence length="146" mass="16473">MASTVAKQYTRLLRLWPTDALRPNLPFTRAIEARALPYGVQPLNDPRDSARTPGNTTPVPSRADVPATTATTHANPSPAQESAQITALFSLLENRYANKYPLGDAVFKPRSAPEHYENLMAEIERAPGKTWWQAKVDEWKMMIRWK</sequence>
<dbReference type="EMBL" id="JAPEUV010000013">
    <property type="protein sequence ID" value="KAJ4341088.1"/>
    <property type="molecule type" value="Genomic_DNA"/>
</dbReference>
<dbReference type="GO" id="GO:0043022">
    <property type="term" value="F:ribosome binding"/>
    <property type="evidence" value="ECO:0007669"/>
    <property type="project" value="InterPro"/>
</dbReference>
<proteinExistence type="predicted"/>
<dbReference type="GO" id="GO:0061671">
    <property type="term" value="C:Cbp3p-Cbp6 complex"/>
    <property type="evidence" value="ECO:0007669"/>
    <property type="project" value="InterPro"/>
</dbReference>
<reference evidence="2" key="1">
    <citation type="submission" date="2022-10" db="EMBL/GenBank/DDBJ databases">
        <title>Tapping the CABI collections for fungal endophytes: first genome assemblies for Collariella, Neodidymelliopsis, Ascochyta clinopodiicola, Didymella pomorum, Didymosphaeria variabile, Neocosmospora piperis and Neocucurbitaria cava.</title>
        <authorList>
            <person name="Hill R."/>
        </authorList>
    </citation>
    <scope>NUCLEOTIDE SEQUENCE</scope>
    <source>
        <strain evidence="2">IMI 360193</strain>
    </source>
</reference>
<dbReference type="Proteomes" id="UP001140562">
    <property type="component" value="Unassembled WGS sequence"/>
</dbReference>
<accession>A0A9W8X4X1</accession>